<dbReference type="EMBL" id="SODV01000001">
    <property type="protein sequence ID" value="TDW99262.1"/>
    <property type="molecule type" value="Genomic_DNA"/>
</dbReference>
<keyword evidence="2" id="KW-1185">Reference proteome</keyword>
<dbReference type="AlphaFoldDB" id="A0A4V3GLF4"/>
<evidence type="ECO:0000313" key="2">
    <source>
        <dbReference type="Proteomes" id="UP000294498"/>
    </source>
</evidence>
<dbReference type="RefSeq" id="WP_211352036.1">
    <property type="nucleotide sequence ID" value="NZ_SODV01000001.1"/>
</dbReference>
<gene>
    <name evidence="1" type="ORF">EDB95_0271</name>
</gene>
<evidence type="ECO:0000313" key="1">
    <source>
        <dbReference type="EMBL" id="TDW99262.1"/>
    </source>
</evidence>
<dbReference type="Proteomes" id="UP000294498">
    <property type="component" value="Unassembled WGS sequence"/>
</dbReference>
<protein>
    <submittedName>
        <fullName evidence="1">Uncharacterized protein</fullName>
    </submittedName>
</protein>
<sequence length="137" mass="15371">MAFKITFCDPFKKDIVDLGESAGDDVVQRFEGTDWAGYLSRMSNASESDIFYSPSFGVENMESRHGLSISAVGEPGSYEFYIFYKRPKKVKKLFGLMEKLDDNYLSDRTGQTKEDAIECLRALLANNADLLAVKIGE</sequence>
<reference evidence="1 2" key="1">
    <citation type="submission" date="2019-03" db="EMBL/GenBank/DDBJ databases">
        <title>Genomic Encyclopedia of Type Strains, Phase IV (KMG-IV): sequencing the most valuable type-strain genomes for metagenomic binning, comparative biology and taxonomic classification.</title>
        <authorList>
            <person name="Goeker M."/>
        </authorList>
    </citation>
    <scope>NUCLEOTIDE SEQUENCE [LARGE SCALE GENOMIC DNA]</scope>
    <source>
        <strain evidence="1 2">DSM 100059</strain>
    </source>
</reference>
<comment type="caution">
    <text evidence="1">The sequence shown here is derived from an EMBL/GenBank/DDBJ whole genome shotgun (WGS) entry which is preliminary data.</text>
</comment>
<proteinExistence type="predicted"/>
<name>A0A4V3GLF4_9BACT</name>
<organism evidence="1 2">
    <name type="scientific">Dinghuibacter silviterrae</name>
    <dbReference type="NCBI Taxonomy" id="1539049"/>
    <lineage>
        <taxon>Bacteria</taxon>
        <taxon>Pseudomonadati</taxon>
        <taxon>Bacteroidota</taxon>
        <taxon>Chitinophagia</taxon>
        <taxon>Chitinophagales</taxon>
        <taxon>Chitinophagaceae</taxon>
        <taxon>Dinghuibacter</taxon>
    </lineage>
</organism>
<accession>A0A4V3GLF4</accession>